<dbReference type="InterPro" id="IPR004087">
    <property type="entry name" value="KH_dom"/>
</dbReference>
<keyword evidence="1" id="KW-0677">Repeat</keyword>
<dbReference type="EMBL" id="JADGJQ010000035">
    <property type="protein sequence ID" value="KAJ3177127.1"/>
    <property type="molecule type" value="Genomic_DNA"/>
</dbReference>
<evidence type="ECO:0000256" key="2">
    <source>
        <dbReference type="PROSITE-ProRule" id="PRU00117"/>
    </source>
</evidence>
<evidence type="ECO:0000313" key="5">
    <source>
        <dbReference type="EMBL" id="KAJ3177127.1"/>
    </source>
</evidence>
<dbReference type="Pfam" id="PF00013">
    <property type="entry name" value="KH_1"/>
    <property type="match status" value="2"/>
</dbReference>
<feature type="domain" description="K Homology" evidence="4">
    <location>
        <begin position="106"/>
        <end position="176"/>
    </location>
</feature>
<name>A0AAD5THY7_9FUNG</name>
<gene>
    <name evidence="5" type="ORF">HDU87_004619</name>
</gene>
<dbReference type="AlphaFoldDB" id="A0AAD5THY7"/>
<feature type="compositionally biased region" description="Basic and acidic residues" evidence="3">
    <location>
        <begin position="1"/>
        <end position="18"/>
    </location>
</feature>
<comment type="caution">
    <text evidence="5">The sequence shown here is derived from an EMBL/GenBank/DDBJ whole genome shotgun (WGS) entry which is preliminary data.</text>
</comment>
<accession>A0AAD5THY7</accession>
<feature type="domain" description="K Homology" evidence="4">
    <location>
        <begin position="190"/>
        <end position="264"/>
    </location>
</feature>
<proteinExistence type="predicted"/>
<organism evidence="5 6">
    <name type="scientific">Geranomyces variabilis</name>
    <dbReference type="NCBI Taxonomy" id="109894"/>
    <lineage>
        <taxon>Eukaryota</taxon>
        <taxon>Fungi</taxon>
        <taxon>Fungi incertae sedis</taxon>
        <taxon>Chytridiomycota</taxon>
        <taxon>Chytridiomycota incertae sedis</taxon>
        <taxon>Chytridiomycetes</taxon>
        <taxon>Spizellomycetales</taxon>
        <taxon>Powellomycetaceae</taxon>
        <taxon>Geranomyces</taxon>
    </lineage>
</organism>
<dbReference type="SMART" id="SM00322">
    <property type="entry name" value="KH"/>
    <property type="match status" value="3"/>
</dbReference>
<dbReference type="Gene3D" id="3.30.1370.10">
    <property type="entry name" value="K Homology domain, type 1"/>
    <property type="match status" value="3"/>
</dbReference>
<dbReference type="GO" id="GO:0003723">
    <property type="term" value="F:RNA binding"/>
    <property type="evidence" value="ECO:0007669"/>
    <property type="project" value="UniProtKB-UniRule"/>
</dbReference>
<evidence type="ECO:0000256" key="3">
    <source>
        <dbReference type="SAM" id="MobiDB-lite"/>
    </source>
</evidence>
<dbReference type="SUPFAM" id="SSF54791">
    <property type="entry name" value="Eukaryotic type KH-domain (KH-domain type I)"/>
    <property type="match status" value="3"/>
</dbReference>
<dbReference type="InterPro" id="IPR004088">
    <property type="entry name" value="KH_dom_type_1"/>
</dbReference>
<feature type="region of interest" description="Disordered" evidence="3">
    <location>
        <begin position="82"/>
        <end position="104"/>
    </location>
</feature>
<dbReference type="Proteomes" id="UP001212152">
    <property type="component" value="Unassembled WGS sequence"/>
</dbReference>
<evidence type="ECO:0000313" key="6">
    <source>
        <dbReference type="Proteomes" id="UP001212152"/>
    </source>
</evidence>
<evidence type="ECO:0000256" key="1">
    <source>
        <dbReference type="ARBA" id="ARBA00022737"/>
    </source>
</evidence>
<sequence length="422" mass="45593">MSKKTSDPPSPDRKRSLEAETSSDEDEERGRYKRQAISLDTETVEGSATITSPIIKQVPVAKEISRKEADAGNSSAELSAKLEDGDLGNGSQHQSPTEVYRQPEEKDFRMRALITSAEAGIVIGKQGRSISEIRLQSGAKVQISDHIPHALDRVLVITGMLDQISKAFSLVAAQMVRELQPGNELPIPQRIAEVRVLIPNQLLGWFLGRGPASKNKLKEIMLNSSAQIEPANGVLPGSTERVMSVIGVVDAIHLATYHLGTNLQTQMRELRGFVPYQPMPVPSYPDARGMHGGASGMGPLGFGGGGAPGYFPPSQYMQHGGHHQQVPSYGFPGMAPPGASPIPAQMVQMYIPNDMVGAVIGKAGANINEIRQASGCKIKVMSAERTNTETLVTVTGPPDANQMALYMLYSRLESERARLHMR</sequence>
<protein>
    <recommendedName>
        <fullName evidence="4">K Homology domain-containing protein</fullName>
    </recommendedName>
</protein>
<keyword evidence="6" id="KW-1185">Reference proteome</keyword>
<feature type="region of interest" description="Disordered" evidence="3">
    <location>
        <begin position="1"/>
        <end position="56"/>
    </location>
</feature>
<feature type="compositionally biased region" description="Polar residues" evidence="3">
    <location>
        <begin position="38"/>
        <end position="54"/>
    </location>
</feature>
<dbReference type="PANTHER" id="PTHR10288">
    <property type="entry name" value="KH DOMAIN CONTAINING RNA BINDING PROTEIN"/>
    <property type="match status" value="1"/>
</dbReference>
<keyword evidence="2" id="KW-0694">RNA-binding</keyword>
<evidence type="ECO:0000259" key="4">
    <source>
        <dbReference type="SMART" id="SM00322"/>
    </source>
</evidence>
<reference evidence="5" key="1">
    <citation type="submission" date="2020-05" db="EMBL/GenBank/DDBJ databases">
        <title>Phylogenomic resolution of chytrid fungi.</title>
        <authorList>
            <person name="Stajich J.E."/>
            <person name="Amses K."/>
            <person name="Simmons R."/>
            <person name="Seto K."/>
            <person name="Myers J."/>
            <person name="Bonds A."/>
            <person name="Quandt C.A."/>
            <person name="Barry K."/>
            <person name="Liu P."/>
            <person name="Grigoriev I."/>
            <person name="Longcore J.E."/>
            <person name="James T.Y."/>
        </authorList>
    </citation>
    <scope>NUCLEOTIDE SEQUENCE</scope>
    <source>
        <strain evidence="5">JEL0379</strain>
    </source>
</reference>
<dbReference type="InterPro" id="IPR036612">
    <property type="entry name" value="KH_dom_type_1_sf"/>
</dbReference>
<feature type="domain" description="K Homology" evidence="4">
    <location>
        <begin position="343"/>
        <end position="413"/>
    </location>
</feature>
<dbReference type="PROSITE" id="PS50084">
    <property type="entry name" value="KH_TYPE_1"/>
    <property type="match status" value="3"/>
</dbReference>